<dbReference type="SUPFAM" id="SSF53098">
    <property type="entry name" value="Ribonuclease H-like"/>
    <property type="match status" value="1"/>
</dbReference>
<feature type="domain" description="Integrase catalytic" evidence="1">
    <location>
        <begin position="1"/>
        <end position="159"/>
    </location>
</feature>
<dbReference type="EMBL" id="JBHMAH010000045">
    <property type="protein sequence ID" value="MFB9861626.1"/>
    <property type="molecule type" value="Genomic_DNA"/>
</dbReference>
<sequence>ESRETFGHWEIDTVIGAKHKDDAVLLTLAERQTRFEVLLKVDGKAAHPVTEAIESLVDRAGDYMPSLFKTITSDNGSEFSALHDTLKHVTDVYFARPFASYERGTSENQHKFIRRFIPKGQPISAVSDRQIQRIQRWMNDYPRKILGYQTPHEHFAKALNQTHMAQSA</sequence>
<evidence type="ECO:0000313" key="2">
    <source>
        <dbReference type="EMBL" id="MFB9861626.1"/>
    </source>
</evidence>
<keyword evidence="3" id="KW-1185">Reference proteome</keyword>
<dbReference type="NCBIfam" id="NF033563">
    <property type="entry name" value="transpos_IS30"/>
    <property type="match status" value="1"/>
</dbReference>
<dbReference type="PANTHER" id="PTHR10948:SF23">
    <property type="entry name" value="TRANSPOSASE INSI FOR INSERTION SEQUENCE ELEMENT IS30A-RELATED"/>
    <property type="match status" value="1"/>
</dbReference>
<dbReference type="Proteomes" id="UP001589740">
    <property type="component" value="Unassembled WGS sequence"/>
</dbReference>
<dbReference type="InterPro" id="IPR036397">
    <property type="entry name" value="RNaseH_sf"/>
</dbReference>
<dbReference type="InterPro" id="IPR012337">
    <property type="entry name" value="RNaseH-like_sf"/>
</dbReference>
<evidence type="ECO:0000313" key="3">
    <source>
        <dbReference type="Proteomes" id="UP001589740"/>
    </source>
</evidence>
<proteinExistence type="predicted"/>
<dbReference type="PANTHER" id="PTHR10948">
    <property type="entry name" value="TRANSPOSASE"/>
    <property type="match status" value="1"/>
</dbReference>
<dbReference type="RefSeq" id="WP_380572282.1">
    <property type="nucleotide sequence ID" value="NZ_JBHMAH010000045.1"/>
</dbReference>
<comment type="caution">
    <text evidence="2">The sequence shown here is derived from an EMBL/GenBank/DDBJ whole genome shotgun (WGS) entry which is preliminary data.</text>
</comment>
<dbReference type="InterPro" id="IPR053392">
    <property type="entry name" value="Transposase_IS30-like"/>
</dbReference>
<protein>
    <submittedName>
        <fullName evidence="2">IS30 family transposase</fullName>
    </submittedName>
</protein>
<dbReference type="InterPro" id="IPR051917">
    <property type="entry name" value="Transposase-Integrase"/>
</dbReference>
<dbReference type="PROSITE" id="PS50994">
    <property type="entry name" value="INTEGRASE"/>
    <property type="match status" value="1"/>
</dbReference>
<reference evidence="2 3" key="1">
    <citation type="submission" date="2024-09" db="EMBL/GenBank/DDBJ databases">
        <authorList>
            <person name="Sun Q."/>
            <person name="Mori K."/>
        </authorList>
    </citation>
    <scope>NUCLEOTIDE SEQUENCE [LARGE SCALE GENOMIC DNA]</scope>
    <source>
        <strain evidence="2 3">JCM 12822</strain>
    </source>
</reference>
<dbReference type="Gene3D" id="3.30.420.10">
    <property type="entry name" value="Ribonuclease H-like superfamily/Ribonuclease H"/>
    <property type="match status" value="1"/>
</dbReference>
<feature type="non-terminal residue" evidence="2">
    <location>
        <position position="1"/>
    </location>
</feature>
<dbReference type="InterPro" id="IPR001584">
    <property type="entry name" value="Integrase_cat-core"/>
</dbReference>
<gene>
    <name evidence="2" type="ORF">ACFFLE_11160</name>
</gene>
<organism evidence="2 3">
    <name type="scientific">Salinicoccus siamensis</name>
    <dbReference type="NCBI Taxonomy" id="381830"/>
    <lineage>
        <taxon>Bacteria</taxon>
        <taxon>Bacillati</taxon>
        <taxon>Bacillota</taxon>
        <taxon>Bacilli</taxon>
        <taxon>Bacillales</taxon>
        <taxon>Staphylococcaceae</taxon>
        <taxon>Salinicoccus</taxon>
    </lineage>
</organism>
<name>A0ABV5Z679_9STAP</name>
<evidence type="ECO:0000259" key="1">
    <source>
        <dbReference type="PROSITE" id="PS50994"/>
    </source>
</evidence>
<accession>A0ABV5Z679</accession>